<protein>
    <submittedName>
        <fullName evidence="3">TRAP transporter fused permease subunit</fullName>
    </submittedName>
</protein>
<feature type="transmembrane region" description="Helical" evidence="1">
    <location>
        <begin position="429"/>
        <end position="456"/>
    </location>
</feature>
<dbReference type="EMBL" id="JACPUR010000013">
    <property type="protein sequence ID" value="MBI3126864.1"/>
    <property type="molecule type" value="Genomic_DNA"/>
</dbReference>
<feature type="transmembrane region" description="Helical" evidence="1">
    <location>
        <begin position="115"/>
        <end position="136"/>
    </location>
</feature>
<feature type="domain" description="TRAP C4-dicarboxylate transport system permease DctM subunit" evidence="2">
    <location>
        <begin position="102"/>
        <end position="535"/>
    </location>
</feature>
<gene>
    <name evidence="3" type="ORF">HYZ11_04600</name>
</gene>
<keyword evidence="1" id="KW-0472">Membrane</keyword>
<comment type="caution">
    <text evidence="3">The sequence shown here is derived from an EMBL/GenBank/DDBJ whole genome shotgun (WGS) entry which is preliminary data.</text>
</comment>
<dbReference type="InterPro" id="IPR011853">
    <property type="entry name" value="TRAP_DctM-Dct_fused"/>
</dbReference>
<dbReference type="AlphaFoldDB" id="A0A932ML72"/>
<keyword evidence="1" id="KW-0812">Transmembrane</keyword>
<evidence type="ECO:0000313" key="4">
    <source>
        <dbReference type="Proteomes" id="UP000782312"/>
    </source>
</evidence>
<evidence type="ECO:0000259" key="2">
    <source>
        <dbReference type="Pfam" id="PF06808"/>
    </source>
</evidence>
<dbReference type="NCBIfam" id="TIGR02123">
    <property type="entry name" value="TRAP_fused"/>
    <property type="match status" value="1"/>
</dbReference>
<feature type="transmembrane region" description="Helical" evidence="1">
    <location>
        <begin position="59"/>
        <end position="77"/>
    </location>
</feature>
<feature type="transmembrane region" description="Helical" evidence="1">
    <location>
        <begin position="92"/>
        <end position="108"/>
    </location>
</feature>
<evidence type="ECO:0000313" key="3">
    <source>
        <dbReference type="EMBL" id="MBI3126864.1"/>
    </source>
</evidence>
<feature type="transmembrane region" description="Helical" evidence="1">
    <location>
        <begin position="172"/>
        <end position="193"/>
    </location>
</feature>
<proteinExistence type="predicted"/>
<feature type="transmembrane region" description="Helical" evidence="1">
    <location>
        <begin position="542"/>
        <end position="565"/>
    </location>
</feature>
<dbReference type="Pfam" id="PF06808">
    <property type="entry name" value="DctM"/>
    <property type="match status" value="1"/>
</dbReference>
<feature type="transmembrane region" description="Helical" evidence="1">
    <location>
        <begin position="390"/>
        <end position="409"/>
    </location>
</feature>
<dbReference type="Proteomes" id="UP000782312">
    <property type="component" value="Unassembled WGS sequence"/>
</dbReference>
<keyword evidence="1" id="KW-1133">Transmembrane helix</keyword>
<accession>A0A932ML72</accession>
<feature type="transmembrane region" description="Helical" evidence="1">
    <location>
        <begin position="352"/>
        <end position="369"/>
    </location>
</feature>
<feature type="transmembrane region" description="Helical" evidence="1">
    <location>
        <begin position="36"/>
        <end position="52"/>
    </location>
</feature>
<name>A0A932ML72_UNCTE</name>
<feature type="transmembrane region" description="Helical" evidence="1">
    <location>
        <begin position="477"/>
        <end position="501"/>
    </location>
</feature>
<feature type="transmembrane region" description="Helical" evidence="1">
    <location>
        <begin position="281"/>
        <end position="303"/>
    </location>
</feature>
<dbReference type="PANTHER" id="PTHR43849">
    <property type="entry name" value="BLL3936 PROTEIN"/>
    <property type="match status" value="1"/>
</dbReference>
<organism evidence="3 4">
    <name type="scientific">Tectimicrobiota bacterium</name>
    <dbReference type="NCBI Taxonomy" id="2528274"/>
    <lineage>
        <taxon>Bacteria</taxon>
        <taxon>Pseudomonadati</taxon>
        <taxon>Nitrospinota/Tectimicrobiota group</taxon>
        <taxon>Candidatus Tectimicrobiota</taxon>
    </lineage>
</organism>
<feature type="transmembrane region" description="Helical" evidence="1">
    <location>
        <begin position="513"/>
        <end position="530"/>
    </location>
</feature>
<evidence type="ECO:0000256" key="1">
    <source>
        <dbReference type="SAM" id="Phobius"/>
    </source>
</evidence>
<dbReference type="PANTHER" id="PTHR43849:SF2">
    <property type="entry name" value="BLL3936 PROTEIN"/>
    <property type="match status" value="1"/>
</dbReference>
<sequence length="631" mass="66706">MKKFLHPVALLAILWSLLQLYWAVFGMSHVLLVRPIHLSFALALVFLTTPAWKEAKTGAWDYALALTALASAGMYAAEWDFLNNRIRDVDPVPLRYLIAGVLYLLLTLEASRRSLGWGVTSIALAALAYNFLGHFIPGNFGHRSVQFAPFVEFQTMGVEGLFGVPLGVSAEVVFYFVLFSAALEISGGGRLFIDMAVRLTGPYRGGPAKAAIVSSGLMGTISGSATANVVGTGVFTIPLMKRLGFAPHYAGAVEAVASTGGQIMPPIMGAAAFILADMTGIPYLSVAAAAAIPAVIYYLSLFFMVDLEARKRGLAGMRRSELPLLRGILLERGLLLLPIILIVGYMVAGYTLMWSATSAAIGVVVLSWVRRATRMGPVKIIETLESAARMAIPVAIPCAVAGIIVGVLVDTGLGLKFSGLIVDVAAGRLLPALLLVMVACIIMGMGMPTSAAYIMAATLMGPAFEKMGLLPIAGHLFIFYFAILSMVTPPVALASYVAAGIADSGLSETGWKAFQLSFAAFLVPFAFAYNPAMLLEGPLTETLWVTATCALGVFALAAAVTGYLAGPAAGWERAAFLAGAIGLIVPEKTTDLLGLALLLLSGWIHVHRVRRAAPAGHRMEHPKAAPAQEPR</sequence>
<dbReference type="InterPro" id="IPR010656">
    <property type="entry name" value="DctM"/>
</dbReference>
<feature type="transmembrane region" description="Helical" evidence="1">
    <location>
        <begin position="324"/>
        <end position="346"/>
    </location>
</feature>
<reference evidence="3" key="1">
    <citation type="submission" date="2020-07" db="EMBL/GenBank/DDBJ databases">
        <title>Huge and variable diversity of episymbiotic CPR bacteria and DPANN archaea in groundwater ecosystems.</title>
        <authorList>
            <person name="He C.Y."/>
            <person name="Keren R."/>
            <person name="Whittaker M."/>
            <person name="Farag I.F."/>
            <person name="Doudna J."/>
            <person name="Cate J.H.D."/>
            <person name="Banfield J.F."/>
        </authorList>
    </citation>
    <scope>NUCLEOTIDE SEQUENCE</scope>
    <source>
        <strain evidence="3">NC_groundwater_763_Ag_S-0.2um_68_21</strain>
    </source>
</reference>